<dbReference type="GO" id="GO:0007023">
    <property type="term" value="P:post-chaperonin tubulin folding pathway"/>
    <property type="evidence" value="ECO:0007669"/>
    <property type="project" value="InterPro"/>
</dbReference>
<dbReference type="GO" id="GO:0000226">
    <property type="term" value="P:microtubule cytoskeleton organization"/>
    <property type="evidence" value="ECO:0007669"/>
    <property type="project" value="TreeGrafter"/>
</dbReference>
<name>A0A212ES19_DANPL</name>
<dbReference type="InParanoid" id="A0A212ES19"/>
<dbReference type="Proteomes" id="UP000007151">
    <property type="component" value="Unassembled WGS sequence"/>
</dbReference>
<dbReference type="PANTHER" id="PTHR12658">
    <property type="entry name" value="BETA-TUBULIN COFACTOR D"/>
    <property type="match status" value="1"/>
</dbReference>
<dbReference type="EMBL" id="AGBW02012896">
    <property type="protein sequence ID" value="OWR44259.1"/>
    <property type="molecule type" value="Genomic_DNA"/>
</dbReference>
<reference evidence="2 3" key="1">
    <citation type="journal article" date="2011" name="Cell">
        <title>The monarch butterfly genome yields insights into long-distance migration.</title>
        <authorList>
            <person name="Zhan S."/>
            <person name="Merlin C."/>
            <person name="Boore J.L."/>
            <person name="Reppert S.M."/>
        </authorList>
    </citation>
    <scope>NUCLEOTIDE SEQUENCE [LARGE SCALE GENOMIC DNA]</scope>
    <source>
        <strain evidence="2">F-2</strain>
    </source>
</reference>
<proteinExistence type="predicted"/>
<dbReference type="Pfam" id="PF25767">
    <property type="entry name" value="ARM_TBCD_2nd"/>
    <property type="match status" value="1"/>
</dbReference>
<dbReference type="GO" id="GO:0016328">
    <property type="term" value="C:lateral plasma membrane"/>
    <property type="evidence" value="ECO:0007669"/>
    <property type="project" value="TreeGrafter"/>
</dbReference>
<dbReference type="STRING" id="278856.A0A212ES19"/>
<accession>A0A212ES19</accession>
<evidence type="ECO:0000313" key="2">
    <source>
        <dbReference type="EMBL" id="OWR44259.1"/>
    </source>
</evidence>
<dbReference type="GO" id="GO:0005096">
    <property type="term" value="F:GTPase activator activity"/>
    <property type="evidence" value="ECO:0007669"/>
    <property type="project" value="InterPro"/>
</dbReference>
<organism evidence="2 3">
    <name type="scientific">Danaus plexippus plexippus</name>
    <dbReference type="NCBI Taxonomy" id="278856"/>
    <lineage>
        <taxon>Eukaryota</taxon>
        <taxon>Metazoa</taxon>
        <taxon>Ecdysozoa</taxon>
        <taxon>Arthropoda</taxon>
        <taxon>Hexapoda</taxon>
        <taxon>Insecta</taxon>
        <taxon>Pterygota</taxon>
        <taxon>Neoptera</taxon>
        <taxon>Endopterygota</taxon>
        <taxon>Lepidoptera</taxon>
        <taxon>Glossata</taxon>
        <taxon>Ditrysia</taxon>
        <taxon>Papilionoidea</taxon>
        <taxon>Nymphalidae</taxon>
        <taxon>Danainae</taxon>
        <taxon>Danaini</taxon>
        <taxon>Danaina</taxon>
        <taxon>Danaus</taxon>
        <taxon>Danaus</taxon>
    </lineage>
</organism>
<keyword evidence="3" id="KW-1185">Reference proteome</keyword>
<protein>
    <recommendedName>
        <fullName evidence="1">Tubulin-folding cofactor D ARM repeats domain-containing protein</fullName>
    </recommendedName>
</protein>
<dbReference type="GO" id="GO:0007021">
    <property type="term" value="P:tubulin complex assembly"/>
    <property type="evidence" value="ECO:0007669"/>
    <property type="project" value="InterPro"/>
</dbReference>
<gene>
    <name evidence="2" type="ORF">KGM_207778</name>
</gene>
<dbReference type="InterPro" id="IPR058033">
    <property type="entry name" value="ARM_TBCD_2nd"/>
</dbReference>
<sequence>MNYINTSTMYGNRRRGLISPRQLSSTVRCCSAALARDEPRASGGGGGGGGRAARDAACHASWAIARAYDATALTPHATVLANALIATACFDREVAEKSKMMSSPALELQVEETPLALRRLWNLTRARLAGTSTLAEEPALVESLPSAQEPEGTPKSYIPVPSDYESDGEEAFPEIDLLEQPEIPTKPYWSQSAYEKEVLLDASTLGDVPAVYRVPAPAPHQMPVIGVYIDPRVRTGFRYKIRPMQKIFARLNLYRIQEDGSRVLPLVVCRCRRWYVDRPVFQTYAQRGAHKTIKIARGPPAALDAPPLSVKPRYLFGEKALTLQSIGRGFARRLTFEPVDSTLNENNNYFWTDSNPDGFVFEIEAVSVGEKFTIYDANHEPQGILEIVQQQKNQIELEQNISEDGTIEKKVKINTLCKVEWYENDGITKLVPMTGIAILVKGKGNAVVTRIVNVAIGIKQLKKGFELKSGVKTSSRRIAVNGCDIHDIPCQYSVVGLERYELPVIGTYVDPRIIPGFHYRVRPANCRRHLFEGRSLLLQSVGMGYGKRITFKPDTLNSPENYFWSDSHPEGVGMEPRAVHPDMKFYITGNGGLLGEASVFRADLPQVEEKTEYVDVPGKKGKAVEKYIQVDVTCHVKLATTGGGSVDSEVHLMKVSGTALVRKEPGESSAKLIKMFNVGLDSQLNLLFAHSQTELTFHPLP</sequence>
<dbReference type="AlphaFoldDB" id="A0A212ES19"/>
<dbReference type="PANTHER" id="PTHR12658:SF0">
    <property type="entry name" value="TUBULIN-SPECIFIC CHAPERONE D"/>
    <property type="match status" value="1"/>
</dbReference>
<feature type="domain" description="Tubulin-folding cofactor D ARM repeats" evidence="1">
    <location>
        <begin position="14"/>
        <end position="95"/>
    </location>
</feature>
<dbReference type="GO" id="GO:0034333">
    <property type="term" value="P:adherens junction assembly"/>
    <property type="evidence" value="ECO:0007669"/>
    <property type="project" value="TreeGrafter"/>
</dbReference>
<dbReference type="GO" id="GO:0070830">
    <property type="term" value="P:bicellular tight junction assembly"/>
    <property type="evidence" value="ECO:0007669"/>
    <property type="project" value="TreeGrafter"/>
</dbReference>
<dbReference type="KEGG" id="dpl:KGM_207778"/>
<dbReference type="GO" id="GO:0048487">
    <property type="term" value="F:beta-tubulin binding"/>
    <property type="evidence" value="ECO:0007669"/>
    <property type="project" value="InterPro"/>
</dbReference>
<evidence type="ECO:0000313" key="3">
    <source>
        <dbReference type="Proteomes" id="UP000007151"/>
    </source>
</evidence>
<comment type="caution">
    <text evidence="2">The sequence shown here is derived from an EMBL/GenBank/DDBJ whole genome shotgun (WGS) entry which is preliminary data.</text>
</comment>
<dbReference type="InterPro" id="IPR033162">
    <property type="entry name" value="TBCD"/>
</dbReference>
<evidence type="ECO:0000259" key="1">
    <source>
        <dbReference type="Pfam" id="PF25767"/>
    </source>
</evidence>
<dbReference type="eggNOG" id="KOG1943">
    <property type="taxonomic scope" value="Eukaryota"/>
</dbReference>